<feature type="domain" description="Methyltransferase type 11" evidence="2">
    <location>
        <begin position="127"/>
        <end position="226"/>
    </location>
</feature>
<feature type="region of interest" description="Disordered" evidence="1">
    <location>
        <begin position="222"/>
        <end position="247"/>
    </location>
</feature>
<dbReference type="OrthoDB" id="10017101at2759"/>
<dbReference type="GO" id="GO:0032259">
    <property type="term" value="P:methylation"/>
    <property type="evidence" value="ECO:0007669"/>
    <property type="project" value="UniProtKB-KW"/>
</dbReference>
<protein>
    <submittedName>
        <fullName evidence="3">S-adenosyl-L-methionine dependent methyltransferases</fullName>
    </submittedName>
</protein>
<organism evidence="3 4">
    <name type="scientific">Klebsormidium nitens</name>
    <name type="common">Green alga</name>
    <name type="synonym">Ulothrix nitens</name>
    <dbReference type="NCBI Taxonomy" id="105231"/>
    <lineage>
        <taxon>Eukaryota</taxon>
        <taxon>Viridiplantae</taxon>
        <taxon>Streptophyta</taxon>
        <taxon>Klebsormidiophyceae</taxon>
        <taxon>Klebsormidiales</taxon>
        <taxon>Klebsormidiaceae</taxon>
        <taxon>Klebsormidium</taxon>
    </lineage>
</organism>
<dbReference type="AlphaFoldDB" id="A0A1Y1HII2"/>
<feature type="compositionally biased region" description="Basic and acidic residues" evidence="1">
    <location>
        <begin position="231"/>
        <end position="241"/>
    </location>
</feature>
<dbReference type="Proteomes" id="UP000054558">
    <property type="component" value="Unassembled WGS sequence"/>
</dbReference>
<name>A0A1Y1HII2_KLENI</name>
<dbReference type="STRING" id="105231.A0A1Y1HII2"/>
<dbReference type="Pfam" id="PF08241">
    <property type="entry name" value="Methyltransf_11"/>
    <property type="match status" value="1"/>
</dbReference>
<keyword evidence="4" id="KW-1185">Reference proteome</keyword>
<reference evidence="3 4" key="1">
    <citation type="journal article" date="2014" name="Nat. Commun.">
        <title>Klebsormidium flaccidum genome reveals primary factors for plant terrestrial adaptation.</title>
        <authorList>
            <person name="Hori K."/>
            <person name="Maruyama F."/>
            <person name="Fujisawa T."/>
            <person name="Togashi T."/>
            <person name="Yamamoto N."/>
            <person name="Seo M."/>
            <person name="Sato S."/>
            <person name="Yamada T."/>
            <person name="Mori H."/>
            <person name="Tajima N."/>
            <person name="Moriyama T."/>
            <person name="Ikeuchi M."/>
            <person name="Watanabe M."/>
            <person name="Wada H."/>
            <person name="Kobayashi K."/>
            <person name="Saito M."/>
            <person name="Masuda T."/>
            <person name="Sasaki-Sekimoto Y."/>
            <person name="Mashiguchi K."/>
            <person name="Awai K."/>
            <person name="Shimojima M."/>
            <person name="Masuda S."/>
            <person name="Iwai M."/>
            <person name="Nobusawa T."/>
            <person name="Narise T."/>
            <person name="Kondo S."/>
            <person name="Saito H."/>
            <person name="Sato R."/>
            <person name="Murakawa M."/>
            <person name="Ihara Y."/>
            <person name="Oshima-Yamada Y."/>
            <person name="Ohtaka K."/>
            <person name="Satoh M."/>
            <person name="Sonobe K."/>
            <person name="Ishii M."/>
            <person name="Ohtani R."/>
            <person name="Kanamori-Sato M."/>
            <person name="Honoki R."/>
            <person name="Miyazaki D."/>
            <person name="Mochizuki H."/>
            <person name="Umetsu J."/>
            <person name="Higashi K."/>
            <person name="Shibata D."/>
            <person name="Kamiya Y."/>
            <person name="Sato N."/>
            <person name="Nakamura Y."/>
            <person name="Tabata S."/>
            <person name="Ida S."/>
            <person name="Kurokawa K."/>
            <person name="Ohta H."/>
        </authorList>
    </citation>
    <scope>NUCLEOTIDE SEQUENCE [LARGE SCALE GENOMIC DNA]</scope>
    <source>
        <strain evidence="3 4">NIES-2285</strain>
    </source>
</reference>
<dbReference type="Gene3D" id="3.40.50.150">
    <property type="entry name" value="Vaccinia Virus protein VP39"/>
    <property type="match status" value="1"/>
</dbReference>
<evidence type="ECO:0000259" key="2">
    <source>
        <dbReference type="Pfam" id="PF08241"/>
    </source>
</evidence>
<proteinExistence type="predicted"/>
<keyword evidence="3" id="KW-0808">Transferase</keyword>
<dbReference type="PANTHER" id="PTHR43591">
    <property type="entry name" value="METHYLTRANSFERASE"/>
    <property type="match status" value="1"/>
</dbReference>
<gene>
    <name evidence="3" type="ORF">KFL_000100590</name>
</gene>
<dbReference type="GO" id="GO:0008168">
    <property type="term" value="F:methyltransferase activity"/>
    <property type="evidence" value="ECO:0000318"/>
    <property type="project" value="GO_Central"/>
</dbReference>
<sequence length="349" mass="38433">MQAKLELMEKRTKELELACPICYEPIVRYGPKGFGRAAVDASRFECPRCKRSFCGKQGYADLTVLEGAQEYADFLPLGTELFRLPLISYVYERGWRQNFAQSGFPGVDQEFALAQRYLEAAAGGVLLDVSCGSGLFTRRFAASGKYSVVVGSDFSESMLVQTRDLISQDKTLESSANIALVRADVGRLPFPTGSIDGVHAGAALHCWPLPSTAVAEISRVLKPGGRQSASETRRDMGGAKEQDEEQLERWQPLGKSNLRKLRRRRGPSGPRLVAPVLCPQEKRTSTTELFTNRLQYSGAVTSTWLENSPELLKEAVKVRLRLTIRPGEAPGNLTMTRGVRAGEPIGRFG</sequence>
<dbReference type="SUPFAM" id="SSF53335">
    <property type="entry name" value="S-adenosyl-L-methionine-dependent methyltransferases"/>
    <property type="match status" value="1"/>
</dbReference>
<dbReference type="GO" id="GO:0008757">
    <property type="term" value="F:S-adenosylmethionine-dependent methyltransferase activity"/>
    <property type="evidence" value="ECO:0007669"/>
    <property type="project" value="InterPro"/>
</dbReference>
<dbReference type="InterPro" id="IPR029063">
    <property type="entry name" value="SAM-dependent_MTases_sf"/>
</dbReference>
<evidence type="ECO:0000313" key="4">
    <source>
        <dbReference type="Proteomes" id="UP000054558"/>
    </source>
</evidence>
<dbReference type="PANTHER" id="PTHR43591:SF99">
    <property type="entry name" value="OS06G0646000 PROTEIN"/>
    <property type="match status" value="1"/>
</dbReference>
<dbReference type="CDD" id="cd02440">
    <property type="entry name" value="AdoMet_MTases"/>
    <property type="match status" value="1"/>
</dbReference>
<dbReference type="EMBL" id="DF236959">
    <property type="protein sequence ID" value="GAQ78294.1"/>
    <property type="molecule type" value="Genomic_DNA"/>
</dbReference>
<accession>A0A1Y1HII2</accession>
<dbReference type="InterPro" id="IPR013216">
    <property type="entry name" value="Methyltransf_11"/>
</dbReference>
<dbReference type="OMA" id="PFRERIM"/>
<evidence type="ECO:0000256" key="1">
    <source>
        <dbReference type="SAM" id="MobiDB-lite"/>
    </source>
</evidence>
<keyword evidence="3" id="KW-0489">Methyltransferase</keyword>
<evidence type="ECO:0000313" key="3">
    <source>
        <dbReference type="EMBL" id="GAQ78294.1"/>
    </source>
</evidence>